<proteinExistence type="predicted"/>
<dbReference type="Pfam" id="PF13855">
    <property type="entry name" value="LRR_8"/>
    <property type="match status" value="1"/>
</dbReference>
<keyword evidence="4" id="KW-0969">Cilium</keyword>
<name>A0A0G4FL31_9ALVE</name>
<feature type="compositionally biased region" description="Low complexity" evidence="6">
    <location>
        <begin position="851"/>
        <end position="861"/>
    </location>
</feature>
<feature type="compositionally biased region" description="Basic and acidic residues" evidence="6">
    <location>
        <begin position="503"/>
        <end position="512"/>
    </location>
</feature>
<feature type="compositionally biased region" description="Pro residues" evidence="6">
    <location>
        <begin position="803"/>
        <end position="816"/>
    </location>
</feature>
<comment type="subcellular location">
    <subcellularLocation>
        <location evidence="1">Cell projection</location>
        <location evidence="1">Cilium</location>
    </subcellularLocation>
</comment>
<feature type="compositionally biased region" description="Basic residues" evidence="6">
    <location>
        <begin position="262"/>
        <end position="275"/>
    </location>
</feature>
<organism evidence="7">
    <name type="scientific">Chromera velia CCMP2878</name>
    <dbReference type="NCBI Taxonomy" id="1169474"/>
    <lineage>
        <taxon>Eukaryota</taxon>
        <taxon>Sar</taxon>
        <taxon>Alveolata</taxon>
        <taxon>Colpodellida</taxon>
        <taxon>Chromeraceae</taxon>
        <taxon>Chromera</taxon>
    </lineage>
</organism>
<feature type="region of interest" description="Disordered" evidence="6">
    <location>
        <begin position="228"/>
        <end position="280"/>
    </location>
</feature>
<dbReference type="InterPro" id="IPR003591">
    <property type="entry name" value="Leu-rich_rpt_typical-subtyp"/>
</dbReference>
<feature type="compositionally biased region" description="Polar residues" evidence="6">
    <location>
        <begin position="759"/>
        <end position="780"/>
    </location>
</feature>
<dbReference type="PANTHER" id="PTHR45973">
    <property type="entry name" value="PROTEIN PHOSPHATASE 1 REGULATORY SUBUNIT SDS22-RELATED"/>
    <property type="match status" value="1"/>
</dbReference>
<keyword evidence="3" id="KW-0677">Repeat</keyword>
<dbReference type="PANTHER" id="PTHR45973:SF9">
    <property type="entry name" value="LEUCINE-RICH REPEAT-CONTAINING PROTEIN 46"/>
    <property type="match status" value="1"/>
</dbReference>
<feature type="compositionally biased region" description="Basic and acidic residues" evidence="6">
    <location>
        <begin position="1101"/>
        <end position="1119"/>
    </location>
</feature>
<evidence type="ECO:0000256" key="2">
    <source>
        <dbReference type="ARBA" id="ARBA00022614"/>
    </source>
</evidence>
<feature type="region of interest" description="Disordered" evidence="6">
    <location>
        <begin position="442"/>
        <end position="512"/>
    </location>
</feature>
<dbReference type="InterPro" id="IPR001611">
    <property type="entry name" value="Leu-rich_rpt"/>
</dbReference>
<feature type="region of interest" description="Disordered" evidence="6">
    <location>
        <begin position="339"/>
        <end position="405"/>
    </location>
</feature>
<dbReference type="PROSITE" id="PS51450">
    <property type="entry name" value="LRR"/>
    <property type="match status" value="2"/>
</dbReference>
<feature type="region of interest" description="Disordered" evidence="6">
    <location>
        <begin position="736"/>
        <end position="1212"/>
    </location>
</feature>
<dbReference type="Gene3D" id="3.80.10.10">
    <property type="entry name" value="Ribonuclease Inhibitor"/>
    <property type="match status" value="2"/>
</dbReference>
<feature type="compositionally biased region" description="Low complexity" evidence="6">
    <location>
        <begin position="551"/>
        <end position="562"/>
    </location>
</feature>
<feature type="compositionally biased region" description="Polar residues" evidence="6">
    <location>
        <begin position="688"/>
        <end position="700"/>
    </location>
</feature>
<accession>A0A0G4FL31</accession>
<feature type="compositionally biased region" description="Gly residues" evidence="6">
    <location>
        <begin position="1183"/>
        <end position="1198"/>
    </location>
</feature>
<dbReference type="SUPFAM" id="SSF52075">
    <property type="entry name" value="Outer arm dynein light chain 1"/>
    <property type="match status" value="1"/>
</dbReference>
<evidence type="ECO:0000256" key="6">
    <source>
        <dbReference type="SAM" id="MobiDB-lite"/>
    </source>
</evidence>
<feature type="compositionally biased region" description="Low complexity" evidence="6">
    <location>
        <begin position="361"/>
        <end position="370"/>
    </location>
</feature>
<evidence type="ECO:0008006" key="8">
    <source>
        <dbReference type="Google" id="ProtNLM"/>
    </source>
</evidence>
<keyword evidence="2" id="KW-0433">Leucine-rich repeat</keyword>
<feature type="compositionally biased region" description="Basic and acidic residues" evidence="6">
    <location>
        <begin position="983"/>
        <end position="1002"/>
    </location>
</feature>
<evidence type="ECO:0000256" key="5">
    <source>
        <dbReference type="ARBA" id="ARBA00023273"/>
    </source>
</evidence>
<evidence type="ECO:0000256" key="4">
    <source>
        <dbReference type="ARBA" id="ARBA00023069"/>
    </source>
</evidence>
<feature type="compositionally biased region" description="Low complexity" evidence="6">
    <location>
        <begin position="957"/>
        <end position="975"/>
    </location>
</feature>
<feature type="compositionally biased region" description="Basic and acidic residues" evidence="6">
    <location>
        <begin position="887"/>
        <end position="896"/>
    </location>
</feature>
<dbReference type="AlphaFoldDB" id="A0A0G4FL31"/>
<keyword evidence="5" id="KW-0966">Cell projection</keyword>
<evidence type="ECO:0000256" key="3">
    <source>
        <dbReference type="ARBA" id="ARBA00022737"/>
    </source>
</evidence>
<dbReference type="InterPro" id="IPR032675">
    <property type="entry name" value="LRR_dom_sf"/>
</dbReference>
<feature type="region of interest" description="Disordered" evidence="6">
    <location>
        <begin position="547"/>
        <end position="569"/>
    </location>
</feature>
<feature type="compositionally biased region" description="Low complexity" evidence="6">
    <location>
        <begin position="636"/>
        <end position="647"/>
    </location>
</feature>
<feature type="compositionally biased region" description="Low complexity" evidence="6">
    <location>
        <begin position="898"/>
        <end position="911"/>
    </location>
</feature>
<evidence type="ECO:0000313" key="7">
    <source>
        <dbReference type="EMBL" id="CEM14086.1"/>
    </source>
</evidence>
<dbReference type="VEuPathDB" id="CryptoDB:Cvel_3429"/>
<reference evidence="7" key="1">
    <citation type="submission" date="2014-11" db="EMBL/GenBank/DDBJ databases">
        <authorList>
            <person name="Otto D Thomas"/>
            <person name="Naeem Raeece"/>
        </authorList>
    </citation>
    <scope>NUCLEOTIDE SEQUENCE</scope>
</reference>
<feature type="compositionally biased region" description="Pro residues" evidence="6">
    <location>
        <begin position="915"/>
        <end position="927"/>
    </location>
</feature>
<feature type="compositionally biased region" description="Polar residues" evidence="6">
    <location>
        <begin position="740"/>
        <end position="750"/>
    </location>
</feature>
<dbReference type="EMBL" id="CDMZ01000429">
    <property type="protein sequence ID" value="CEM14086.1"/>
    <property type="molecule type" value="Genomic_DNA"/>
</dbReference>
<dbReference type="InterPro" id="IPR050576">
    <property type="entry name" value="Cilia_flagella_integrity"/>
</dbReference>
<protein>
    <recommendedName>
        <fullName evidence="8">U2A'/phosphoprotein 32 family A C-terminal domain-containing protein</fullName>
    </recommendedName>
</protein>
<sequence length="1212" mass="130502">MVAGSALESEEEDAQERKVPGYFISGQELVAKERNLVSLEEICLPSRSGLTSLDVSGNALCEISALRYCVNLRNLNLSRNRLRSLPTDVFRALEDLQVLDASHNLLKSSRGLLFCQQLESVFLENNSISIVEDFECVPNLCLLDLSNNNICHVVSLRSLSLCPNLTHLHLKGNLLFTQPKKSLKGVRGEVANLIPALQNLDGHKMFQHSSAYRQRVVQRHSQLRLHTNALMEPSPGPMQKKASATPSRNQRNRAHSPTPHTTKLHSRNSSAHRKRPQTDHDVLTVARLYPKQHPLADFYSRLPLPSKDINFSPSRCRCHSAYPWNFNYLYKDKDAHTHAVSPSIGGQTGSSRKSTERARGLSPRRSPLSRDPMHSACTPFTPPPRDGTGRDGDTPTMPQQGLLNLPLPPFPTFSPFPPYVSIQPDDPWRISHLGYADNFRLSPFSSPDAPPGRSTRAQSNQANLRRHQGKTRRDQRGEGVGAQPHPTSNTRPSYLSPRGLQMQRDRERTRRAAEEALAQRRWQAQCEAAWLQITSAGLLVAGAPVPPSSPPLSQMQQPSSIPAKGPEPTMSLAGLSPLSSVACAPSNPRSTACRSPATVARQLSPVRYQFSAFPTKLVGGQHVTGDAEGEEGTSGTRARATNPTTATWKPPPRRSGSRDLPFVSPEDEEETRTPNQRNPHHQTEKSTEGFQSQGQITEELQVEKNQTEPAVLQGMALTSGSVRGARVQEVVQHYERMSAGLSQPPRQQLQLHPGGRAAPSSSSKCPTVPVETSPNMNSRSPVEPSSDGGREQGEGGPSMHSPDLPPVLPPPPFPPSHPDRQGRSSSSKQGQEHTGRRTESDSPSSDLFQTAAELALGVAAADNGQEGSDTASAEGPPPSTSRSPRSSLKENQRPSEHGPPSSASHSSRRQSVNVPPAPSPLDIPPAPQAQNGTQRSLSFERVPPVVVNVQEGGGSRGSLSKQGSSVSSSRVSVSRAQPPAANAKERRLTTSSEMKTEGEGKTKPPIAVGTLPVGGGRLSRQSSSHSGGASHPPVQQHRRRSSESIAAAEGRKVSDPLLHSSHTQQAQESNHDAEGASASDASSTVPLPGMEEDTQRAQVPHSERPREETERRDSAHDQRTLNPLLAHLEASRTGAAPSNAVAEQQAPPAEGEDAKSKAPPEPPSPNVGSHSESSFDLDLEGLGLEGGGSEAGSGGSVGLGISLDEMKRALGE</sequence>
<evidence type="ECO:0000256" key="1">
    <source>
        <dbReference type="ARBA" id="ARBA00004138"/>
    </source>
</evidence>
<feature type="region of interest" description="Disordered" evidence="6">
    <location>
        <begin position="619"/>
        <end position="723"/>
    </location>
</feature>
<feature type="compositionally biased region" description="Basic and acidic residues" evidence="6">
    <location>
        <begin position="830"/>
        <end position="840"/>
    </location>
</feature>
<gene>
    <name evidence="7" type="ORF">Cvel_3429</name>
</gene>
<dbReference type="SMART" id="SM00369">
    <property type="entry name" value="LRR_TYP"/>
    <property type="match status" value="4"/>
</dbReference>
<feature type="compositionally biased region" description="Low complexity" evidence="6">
    <location>
        <begin position="1018"/>
        <end position="1031"/>
    </location>
</feature>